<keyword evidence="3" id="KW-1185">Reference proteome</keyword>
<dbReference type="Pfam" id="PF01498">
    <property type="entry name" value="HTH_Tnp_Tc3_2"/>
    <property type="match status" value="1"/>
</dbReference>
<dbReference type="Proteomes" id="UP000015103">
    <property type="component" value="Unassembled WGS sequence"/>
</dbReference>
<dbReference type="OMA" id="ICTAERE"/>
<dbReference type="STRING" id="13249.T1HBA4"/>
<dbReference type="InterPro" id="IPR002492">
    <property type="entry name" value="Transposase_Tc1-like"/>
</dbReference>
<accession>T1HBA4</accession>
<name>T1HBA4_RHOPR</name>
<dbReference type="EMBL" id="ACPB03019091">
    <property type="status" value="NOT_ANNOTATED_CDS"/>
    <property type="molecule type" value="Genomic_DNA"/>
</dbReference>
<evidence type="ECO:0000313" key="3">
    <source>
        <dbReference type="Proteomes" id="UP000015103"/>
    </source>
</evidence>
<reference evidence="2" key="1">
    <citation type="submission" date="2015-05" db="UniProtKB">
        <authorList>
            <consortium name="EnsemblMetazoa"/>
        </authorList>
    </citation>
    <scope>IDENTIFICATION</scope>
</reference>
<sequence>MSFKKICTAERETIGMYIRHLALRNRSITGNEIKSLIRQVRNVSISSRAVRRRLNEGNLRARHPARGPLFTTVHKMTRLQFAREHVNWTLDNWKRVLITDEARRRTALTHTAVLVCP</sequence>
<dbReference type="InParanoid" id="T1HBA4"/>
<dbReference type="AlphaFoldDB" id="T1HBA4"/>
<dbReference type="Gene3D" id="3.30.420.10">
    <property type="entry name" value="Ribonuclease H-like superfamily/Ribonuclease H"/>
    <property type="match status" value="1"/>
</dbReference>
<dbReference type="EnsemblMetazoa" id="RPRC001313-RA">
    <property type="protein sequence ID" value="RPRC001313-PA"/>
    <property type="gene ID" value="RPRC001313"/>
</dbReference>
<evidence type="ECO:0000313" key="2">
    <source>
        <dbReference type="EnsemblMetazoa" id="RPRC001313-PA"/>
    </source>
</evidence>
<protein>
    <submittedName>
        <fullName evidence="2">HTH_Tnp_Tc3_2 domain-containing protein</fullName>
    </submittedName>
</protein>
<evidence type="ECO:0000259" key="1">
    <source>
        <dbReference type="Pfam" id="PF01498"/>
    </source>
</evidence>
<dbReference type="InterPro" id="IPR036397">
    <property type="entry name" value="RNaseH_sf"/>
</dbReference>
<dbReference type="GO" id="GO:0006313">
    <property type="term" value="P:DNA transposition"/>
    <property type="evidence" value="ECO:0007669"/>
    <property type="project" value="InterPro"/>
</dbReference>
<dbReference type="HOGENOM" id="CLU_2087805_0_0_1"/>
<feature type="domain" description="Transposase Tc1-like" evidence="1">
    <location>
        <begin position="17"/>
        <end position="87"/>
    </location>
</feature>
<dbReference type="GO" id="GO:0003677">
    <property type="term" value="F:DNA binding"/>
    <property type="evidence" value="ECO:0007669"/>
    <property type="project" value="InterPro"/>
</dbReference>
<dbReference type="VEuPathDB" id="VectorBase:RPRC001313"/>
<organism evidence="2 3">
    <name type="scientific">Rhodnius prolixus</name>
    <name type="common">Triatomid bug</name>
    <dbReference type="NCBI Taxonomy" id="13249"/>
    <lineage>
        <taxon>Eukaryota</taxon>
        <taxon>Metazoa</taxon>
        <taxon>Ecdysozoa</taxon>
        <taxon>Arthropoda</taxon>
        <taxon>Hexapoda</taxon>
        <taxon>Insecta</taxon>
        <taxon>Pterygota</taxon>
        <taxon>Neoptera</taxon>
        <taxon>Paraneoptera</taxon>
        <taxon>Hemiptera</taxon>
        <taxon>Heteroptera</taxon>
        <taxon>Panheteroptera</taxon>
        <taxon>Cimicomorpha</taxon>
        <taxon>Reduviidae</taxon>
        <taxon>Triatominae</taxon>
        <taxon>Rhodnius</taxon>
    </lineage>
</organism>
<proteinExistence type="predicted"/>
<dbReference type="GO" id="GO:0015074">
    <property type="term" value="P:DNA integration"/>
    <property type="evidence" value="ECO:0007669"/>
    <property type="project" value="InterPro"/>
</dbReference>